<keyword evidence="1" id="KW-1133">Transmembrane helix</keyword>
<evidence type="ECO:0000313" key="2">
    <source>
        <dbReference type="EMBL" id="CAH7685088.1"/>
    </source>
</evidence>
<keyword evidence="3" id="KW-1185">Reference proteome</keyword>
<dbReference type="EMBL" id="CALTRL010005705">
    <property type="protein sequence ID" value="CAH7685088.1"/>
    <property type="molecule type" value="Genomic_DNA"/>
</dbReference>
<dbReference type="Proteomes" id="UP001153365">
    <property type="component" value="Unassembled WGS sequence"/>
</dbReference>
<accession>A0AAV0BE49</accession>
<name>A0AAV0BE49_PHAPC</name>
<reference evidence="2" key="1">
    <citation type="submission" date="2022-06" db="EMBL/GenBank/DDBJ databases">
        <authorList>
            <consortium name="SYNGENTA / RWTH Aachen University"/>
        </authorList>
    </citation>
    <scope>NUCLEOTIDE SEQUENCE</scope>
</reference>
<dbReference type="AlphaFoldDB" id="A0AAV0BE49"/>
<keyword evidence="1" id="KW-0472">Membrane</keyword>
<organism evidence="2 3">
    <name type="scientific">Phakopsora pachyrhizi</name>
    <name type="common">Asian soybean rust disease fungus</name>
    <dbReference type="NCBI Taxonomy" id="170000"/>
    <lineage>
        <taxon>Eukaryota</taxon>
        <taxon>Fungi</taxon>
        <taxon>Dikarya</taxon>
        <taxon>Basidiomycota</taxon>
        <taxon>Pucciniomycotina</taxon>
        <taxon>Pucciniomycetes</taxon>
        <taxon>Pucciniales</taxon>
        <taxon>Phakopsoraceae</taxon>
        <taxon>Phakopsora</taxon>
    </lineage>
</organism>
<protein>
    <recommendedName>
        <fullName evidence="4">NADH dehydrogenase subunit 4</fullName>
    </recommendedName>
</protein>
<comment type="caution">
    <text evidence="2">The sequence shown here is derived from an EMBL/GenBank/DDBJ whole genome shotgun (WGS) entry which is preliminary data.</text>
</comment>
<evidence type="ECO:0000313" key="3">
    <source>
        <dbReference type="Proteomes" id="UP001153365"/>
    </source>
</evidence>
<keyword evidence="1" id="KW-0812">Transmembrane</keyword>
<gene>
    <name evidence="2" type="ORF">PPACK8108_LOCUS19558</name>
</gene>
<evidence type="ECO:0008006" key="4">
    <source>
        <dbReference type="Google" id="ProtNLM"/>
    </source>
</evidence>
<sequence>FLILSLYPFFLFFLLGVGYIIPYMYNKSLMLNLILLTTILLFTLHYYGSF</sequence>
<proteinExistence type="predicted"/>
<feature type="non-terminal residue" evidence="2">
    <location>
        <position position="1"/>
    </location>
</feature>
<evidence type="ECO:0000256" key="1">
    <source>
        <dbReference type="SAM" id="Phobius"/>
    </source>
</evidence>
<feature type="transmembrane region" description="Helical" evidence="1">
    <location>
        <begin position="6"/>
        <end position="22"/>
    </location>
</feature>
<feature type="transmembrane region" description="Helical" evidence="1">
    <location>
        <begin position="29"/>
        <end position="48"/>
    </location>
</feature>